<accession>A0A9W8XLX1</accession>
<evidence type="ECO:0000256" key="4">
    <source>
        <dbReference type="ARBA" id="ARBA00022692"/>
    </source>
</evidence>
<dbReference type="InterPro" id="IPR020846">
    <property type="entry name" value="MFS_dom"/>
</dbReference>
<feature type="transmembrane region" description="Helical" evidence="7">
    <location>
        <begin position="12"/>
        <end position="30"/>
    </location>
</feature>
<keyword evidence="6 7" id="KW-0472">Membrane</keyword>
<comment type="caution">
    <text evidence="9">The sequence shown here is derived from an EMBL/GenBank/DDBJ whole genome shotgun (WGS) entry which is preliminary data.</text>
</comment>
<sequence length="513" mass="56516">MAPHIKTPRVNAYTWGCSLFAAVGSLLYGIDSGIVSTTIAQKSFVEYFAPFTPSVKGALVSTFGAGSVFGVFFAGWSADYLGWLVVKQRKQTKSENSRKKTIMIAAIIALIAGIIQAAAVHMGMLICGRIIGGFAVGIMNMTIPIYNSEIAPPHKRGMISGLHAQFVGIGFAIANWVGFGCSYASGQFQWRFPLAVQCLPAIIVLVGIFWLPYSPRWLLEQERDEEAYAVIKRLHGGSGDDTFFRAEFTQMRDQLRFEKSVQKAGWKECFATKSNRKRILLAVLVQAFTQLSGINVINYYQTDLYKSLGQTGHNVTLLAGVYGLVGPIANVICLKYGMSRYLRRELQGSTLTHAVDTWGRKKTLWITGLIMTLDMALVMALSGAYGKSDNQIAKGFSIAFIFCFSIIYSLGYNSIHYIYVPEIMTMAIRSKGSAISVISNVLINIVFNQVSPIAFSEVGYKYYSLFICTNLIGAITEIAHIFGDEVIVADLATVKGKLPEEEVHEMEVVDDKK</sequence>
<dbReference type="PANTHER" id="PTHR48022:SF80">
    <property type="entry name" value="SUGAR TRANSPORTER, PUTATIVE (AFU_ORTHOLOGUE AFUA_3G12170)-RELATED"/>
    <property type="match status" value="1"/>
</dbReference>
<feature type="transmembrane region" description="Helical" evidence="7">
    <location>
        <begin position="432"/>
        <end position="450"/>
    </location>
</feature>
<feature type="transmembrane region" description="Helical" evidence="7">
    <location>
        <begin position="166"/>
        <end position="186"/>
    </location>
</feature>
<dbReference type="Pfam" id="PF00083">
    <property type="entry name" value="Sugar_tr"/>
    <property type="match status" value="1"/>
</dbReference>
<feature type="transmembrane region" description="Helical" evidence="7">
    <location>
        <begin position="398"/>
        <end position="420"/>
    </location>
</feature>
<name>A0A9W8XLX1_9PLEO</name>
<organism evidence="9 10">
    <name type="scientific">Didymosphaeria variabile</name>
    <dbReference type="NCBI Taxonomy" id="1932322"/>
    <lineage>
        <taxon>Eukaryota</taxon>
        <taxon>Fungi</taxon>
        <taxon>Dikarya</taxon>
        <taxon>Ascomycota</taxon>
        <taxon>Pezizomycotina</taxon>
        <taxon>Dothideomycetes</taxon>
        <taxon>Pleosporomycetidae</taxon>
        <taxon>Pleosporales</taxon>
        <taxon>Massarineae</taxon>
        <taxon>Didymosphaeriaceae</taxon>
        <taxon>Didymosphaeria</taxon>
    </lineage>
</organism>
<feature type="domain" description="Major facilitator superfamily (MFS) profile" evidence="8">
    <location>
        <begin position="17"/>
        <end position="485"/>
    </location>
</feature>
<comment type="subcellular location">
    <subcellularLocation>
        <location evidence="1">Membrane</location>
        <topology evidence="1">Multi-pass membrane protein</topology>
    </subcellularLocation>
</comment>
<dbReference type="PROSITE" id="PS50850">
    <property type="entry name" value="MFS"/>
    <property type="match status" value="1"/>
</dbReference>
<gene>
    <name evidence="9" type="ORF">N0V89_005914</name>
</gene>
<evidence type="ECO:0000313" key="9">
    <source>
        <dbReference type="EMBL" id="KAJ4354181.1"/>
    </source>
</evidence>
<dbReference type="GO" id="GO:0016020">
    <property type="term" value="C:membrane"/>
    <property type="evidence" value="ECO:0007669"/>
    <property type="project" value="UniProtKB-SubCell"/>
</dbReference>
<dbReference type="InterPro" id="IPR005828">
    <property type="entry name" value="MFS_sugar_transport-like"/>
</dbReference>
<dbReference type="GeneID" id="80909444"/>
<dbReference type="Gene3D" id="1.20.1250.20">
    <property type="entry name" value="MFS general substrate transporter like domains"/>
    <property type="match status" value="1"/>
</dbReference>
<feature type="transmembrane region" description="Helical" evidence="7">
    <location>
        <begin position="364"/>
        <end position="386"/>
    </location>
</feature>
<feature type="transmembrane region" description="Helical" evidence="7">
    <location>
        <begin position="58"/>
        <end position="81"/>
    </location>
</feature>
<evidence type="ECO:0000256" key="6">
    <source>
        <dbReference type="ARBA" id="ARBA00023136"/>
    </source>
</evidence>
<dbReference type="InterPro" id="IPR003663">
    <property type="entry name" value="Sugar/inositol_transpt"/>
</dbReference>
<dbReference type="PANTHER" id="PTHR48022">
    <property type="entry name" value="PLASTIDIC GLUCOSE TRANSPORTER 4"/>
    <property type="match status" value="1"/>
</dbReference>
<feature type="transmembrane region" description="Helical" evidence="7">
    <location>
        <begin position="312"/>
        <end position="334"/>
    </location>
</feature>
<dbReference type="PROSITE" id="PS00217">
    <property type="entry name" value="SUGAR_TRANSPORT_2"/>
    <property type="match status" value="1"/>
</dbReference>
<keyword evidence="5 7" id="KW-1133">Transmembrane helix</keyword>
<dbReference type="InterPro" id="IPR036259">
    <property type="entry name" value="MFS_trans_sf"/>
</dbReference>
<comment type="similarity">
    <text evidence="2">Belongs to the major facilitator superfamily. Sugar transporter (TC 2.A.1.1) family.</text>
</comment>
<dbReference type="AlphaFoldDB" id="A0A9W8XLX1"/>
<evidence type="ECO:0000256" key="7">
    <source>
        <dbReference type="SAM" id="Phobius"/>
    </source>
</evidence>
<dbReference type="RefSeq" id="XP_056071955.1">
    <property type="nucleotide sequence ID" value="XM_056214688.1"/>
</dbReference>
<reference evidence="9" key="1">
    <citation type="submission" date="2022-10" db="EMBL/GenBank/DDBJ databases">
        <title>Tapping the CABI collections for fungal endophytes: first genome assemblies for Collariella, Neodidymelliopsis, Ascochyta clinopodiicola, Didymella pomorum, Didymosphaeria variabile, Neocosmospora piperis and Neocucurbitaria cava.</title>
        <authorList>
            <person name="Hill R."/>
        </authorList>
    </citation>
    <scope>NUCLEOTIDE SEQUENCE</scope>
    <source>
        <strain evidence="9">IMI 356815</strain>
    </source>
</reference>
<feature type="transmembrane region" description="Helical" evidence="7">
    <location>
        <begin position="130"/>
        <end position="146"/>
    </location>
</feature>
<evidence type="ECO:0000313" key="10">
    <source>
        <dbReference type="Proteomes" id="UP001140513"/>
    </source>
</evidence>
<keyword evidence="3" id="KW-0813">Transport</keyword>
<evidence type="ECO:0000256" key="1">
    <source>
        <dbReference type="ARBA" id="ARBA00004141"/>
    </source>
</evidence>
<dbReference type="InterPro" id="IPR050360">
    <property type="entry name" value="MFS_Sugar_Transporters"/>
</dbReference>
<keyword evidence="4 7" id="KW-0812">Transmembrane</keyword>
<dbReference type="Proteomes" id="UP001140513">
    <property type="component" value="Unassembled WGS sequence"/>
</dbReference>
<dbReference type="EMBL" id="JAPEUX010000004">
    <property type="protein sequence ID" value="KAJ4354181.1"/>
    <property type="molecule type" value="Genomic_DNA"/>
</dbReference>
<dbReference type="InterPro" id="IPR005829">
    <property type="entry name" value="Sugar_transporter_CS"/>
</dbReference>
<keyword evidence="10" id="KW-1185">Reference proteome</keyword>
<dbReference type="GO" id="GO:0005351">
    <property type="term" value="F:carbohydrate:proton symporter activity"/>
    <property type="evidence" value="ECO:0007669"/>
    <property type="project" value="TreeGrafter"/>
</dbReference>
<dbReference type="FunFam" id="1.20.1250.20:FF:000134">
    <property type="entry name" value="MFS sugar transporter protein"/>
    <property type="match status" value="1"/>
</dbReference>
<evidence type="ECO:0000256" key="3">
    <source>
        <dbReference type="ARBA" id="ARBA00022448"/>
    </source>
</evidence>
<feature type="transmembrane region" description="Helical" evidence="7">
    <location>
        <begin position="279"/>
        <end position="300"/>
    </location>
</feature>
<feature type="transmembrane region" description="Helical" evidence="7">
    <location>
        <begin position="102"/>
        <end position="124"/>
    </location>
</feature>
<evidence type="ECO:0000256" key="2">
    <source>
        <dbReference type="ARBA" id="ARBA00010992"/>
    </source>
</evidence>
<evidence type="ECO:0000259" key="8">
    <source>
        <dbReference type="PROSITE" id="PS50850"/>
    </source>
</evidence>
<dbReference type="SUPFAM" id="SSF103473">
    <property type="entry name" value="MFS general substrate transporter"/>
    <property type="match status" value="1"/>
</dbReference>
<feature type="transmembrane region" description="Helical" evidence="7">
    <location>
        <begin position="192"/>
        <end position="213"/>
    </location>
</feature>
<evidence type="ECO:0000256" key="5">
    <source>
        <dbReference type="ARBA" id="ARBA00022989"/>
    </source>
</evidence>
<protein>
    <recommendedName>
        <fullName evidence="8">Major facilitator superfamily (MFS) profile domain-containing protein</fullName>
    </recommendedName>
</protein>
<dbReference type="OrthoDB" id="6612291at2759"/>
<proteinExistence type="inferred from homology"/>
<dbReference type="PRINTS" id="PR00171">
    <property type="entry name" value="SUGRTRNSPORT"/>
</dbReference>